<dbReference type="EMBL" id="ML122319">
    <property type="protein sequence ID" value="RPD53589.1"/>
    <property type="molecule type" value="Genomic_DNA"/>
</dbReference>
<sequence length="362" mass="40446">MSTTESEDYAADIWLMTSLLEGQKRGTCSSHQRRYEEDKPFVHLATLLSNSSSPIIAATGSIKPSGVETIIVLSGSSSTVQHPAPFVLRPIVGLDRAPEDTAQRLQPVTAGEVLKAEIKLRSAPIPIHQHVRDLFEVFKYVHNGDVSKVDMKKWVLSRGYRKLSSRLNKIHASWGKLDLITRLRSWRPQANEVITGFVDVSAPQHAGVAQVVRTWVVIDDEKHILLSGDGASRFVGGCIASILERLREIVPKSIGEDRKLAFASEALSVLQILLDQERTKWLFTQTSLGEHLRPDRTLRDMSDTTHLSHPSFNSLNMMMLERKVTKAEIKTKAKMTTKTKTKIQSKLPAMTERILLTGICCH</sequence>
<gene>
    <name evidence="1" type="ORF">L227DRAFT_567870</name>
</gene>
<dbReference type="Proteomes" id="UP000313359">
    <property type="component" value="Unassembled WGS sequence"/>
</dbReference>
<dbReference type="OrthoDB" id="2757639at2759"/>
<protein>
    <submittedName>
        <fullName evidence="1">Uncharacterized protein</fullName>
    </submittedName>
</protein>
<reference evidence="1" key="1">
    <citation type="journal article" date="2018" name="Genome Biol. Evol.">
        <title>Genomics and development of Lentinus tigrinus, a white-rot wood-decaying mushroom with dimorphic fruiting bodies.</title>
        <authorList>
            <person name="Wu B."/>
            <person name="Xu Z."/>
            <person name="Knudson A."/>
            <person name="Carlson A."/>
            <person name="Chen N."/>
            <person name="Kovaka S."/>
            <person name="LaButti K."/>
            <person name="Lipzen A."/>
            <person name="Pennachio C."/>
            <person name="Riley R."/>
            <person name="Schakwitz W."/>
            <person name="Umezawa K."/>
            <person name="Ohm R.A."/>
            <person name="Grigoriev I.V."/>
            <person name="Nagy L.G."/>
            <person name="Gibbons J."/>
            <person name="Hibbett D."/>
        </authorList>
    </citation>
    <scope>NUCLEOTIDE SEQUENCE [LARGE SCALE GENOMIC DNA]</scope>
    <source>
        <strain evidence="1">ALCF2SS1-6</strain>
    </source>
</reference>
<accession>A0A5C2RRR9</accession>
<name>A0A5C2RRR9_9APHY</name>
<dbReference type="AlphaFoldDB" id="A0A5C2RRR9"/>
<evidence type="ECO:0000313" key="2">
    <source>
        <dbReference type="Proteomes" id="UP000313359"/>
    </source>
</evidence>
<proteinExistence type="predicted"/>
<keyword evidence="2" id="KW-1185">Reference proteome</keyword>
<organism evidence="1 2">
    <name type="scientific">Lentinus tigrinus ALCF2SS1-6</name>
    <dbReference type="NCBI Taxonomy" id="1328759"/>
    <lineage>
        <taxon>Eukaryota</taxon>
        <taxon>Fungi</taxon>
        <taxon>Dikarya</taxon>
        <taxon>Basidiomycota</taxon>
        <taxon>Agaricomycotina</taxon>
        <taxon>Agaricomycetes</taxon>
        <taxon>Polyporales</taxon>
        <taxon>Polyporaceae</taxon>
        <taxon>Lentinus</taxon>
    </lineage>
</organism>
<evidence type="ECO:0000313" key="1">
    <source>
        <dbReference type="EMBL" id="RPD53589.1"/>
    </source>
</evidence>
<dbReference type="STRING" id="1328759.A0A5C2RRR9"/>